<evidence type="ECO:0000256" key="2">
    <source>
        <dbReference type="ARBA" id="ARBA00022741"/>
    </source>
</evidence>
<comment type="caution">
    <text evidence="7">The sequence shown here is derived from an EMBL/GenBank/DDBJ whole genome shotgun (WGS) entry which is preliminary data.</text>
</comment>
<evidence type="ECO:0000256" key="5">
    <source>
        <dbReference type="PIRSR" id="PIRSR601019-2"/>
    </source>
</evidence>
<dbReference type="FunFam" id="3.40.50.300:FF:000720">
    <property type="entry name" value="Guanine nucleotide-binding protein G(k) subunit alpha"/>
    <property type="match status" value="1"/>
</dbReference>
<dbReference type="GO" id="GO:0031683">
    <property type="term" value="F:G-protein beta/gamma-subunit complex binding"/>
    <property type="evidence" value="ECO:0007669"/>
    <property type="project" value="InterPro"/>
</dbReference>
<dbReference type="GO" id="GO:0007188">
    <property type="term" value="P:adenylate cyclase-modulating G protein-coupled receptor signaling pathway"/>
    <property type="evidence" value="ECO:0007669"/>
    <property type="project" value="TreeGrafter"/>
</dbReference>
<dbReference type="InterPro" id="IPR001019">
    <property type="entry name" value="Gprotein_alpha_su"/>
</dbReference>
<evidence type="ECO:0000256" key="1">
    <source>
        <dbReference type="ARBA" id="ARBA00022723"/>
    </source>
</evidence>
<dbReference type="GO" id="GO:0005834">
    <property type="term" value="C:heterotrimeric G-protein complex"/>
    <property type="evidence" value="ECO:0007669"/>
    <property type="project" value="TreeGrafter"/>
</dbReference>
<dbReference type="GO" id="GO:0005525">
    <property type="term" value="F:GTP binding"/>
    <property type="evidence" value="ECO:0007669"/>
    <property type="project" value="UniProtKB-KW"/>
</dbReference>
<dbReference type="PROSITE" id="PS51882">
    <property type="entry name" value="G_ALPHA"/>
    <property type="match status" value="1"/>
</dbReference>
<dbReference type="PANTHER" id="PTHR10218">
    <property type="entry name" value="GTP-BINDING PROTEIN ALPHA SUBUNIT"/>
    <property type="match status" value="1"/>
</dbReference>
<dbReference type="SUPFAM" id="SSF52540">
    <property type="entry name" value="P-loop containing nucleoside triphosphate hydrolases"/>
    <property type="match status" value="1"/>
</dbReference>
<evidence type="ECO:0000256" key="4">
    <source>
        <dbReference type="ARBA" id="ARBA00023224"/>
    </source>
</evidence>
<keyword evidence="2" id="KW-0547">Nucleotide-binding</keyword>
<keyword evidence="5" id="KW-0460">Magnesium</keyword>
<evidence type="ECO:0000313" key="7">
    <source>
        <dbReference type="EMBL" id="KAF4447817.1"/>
    </source>
</evidence>
<evidence type="ECO:0000313" key="8">
    <source>
        <dbReference type="Proteomes" id="UP000605986"/>
    </source>
</evidence>
<evidence type="ECO:0000256" key="3">
    <source>
        <dbReference type="ARBA" id="ARBA00023134"/>
    </source>
</evidence>
<dbReference type="GO" id="GO:0001664">
    <property type="term" value="F:G protein-coupled receptor binding"/>
    <property type="evidence" value="ECO:0007669"/>
    <property type="project" value="TreeGrafter"/>
</dbReference>
<evidence type="ECO:0000256" key="6">
    <source>
        <dbReference type="SAM" id="MobiDB-lite"/>
    </source>
</evidence>
<dbReference type="PANTHER" id="PTHR10218:SF302">
    <property type="entry name" value="GUANINE NUCLEOTIDE-BINDING PROTEIN ALPHA-5 SUBUNIT"/>
    <property type="match status" value="1"/>
</dbReference>
<keyword evidence="3" id="KW-0342">GTP-binding</keyword>
<dbReference type="EMBL" id="JAADJG010000374">
    <property type="protein sequence ID" value="KAF4447817.1"/>
    <property type="molecule type" value="Genomic_DNA"/>
</dbReference>
<reference evidence="7" key="1">
    <citation type="submission" date="2020-01" db="EMBL/GenBank/DDBJ databases">
        <title>Identification and distribution of gene clusters putatively required for synthesis of sphingolipid metabolism inhibitors in phylogenetically diverse species of the filamentous fungus Fusarium.</title>
        <authorList>
            <person name="Kim H.-S."/>
            <person name="Busman M."/>
            <person name="Brown D.W."/>
            <person name="Divon H."/>
            <person name="Uhlig S."/>
            <person name="Proctor R.H."/>
        </authorList>
    </citation>
    <scope>NUCLEOTIDE SEQUENCE</scope>
    <source>
        <strain evidence="7">NRRL 53441</strain>
    </source>
</reference>
<dbReference type="Proteomes" id="UP000605986">
    <property type="component" value="Unassembled WGS sequence"/>
</dbReference>
<dbReference type="PRINTS" id="PR00318">
    <property type="entry name" value="GPROTEINA"/>
</dbReference>
<accession>A0A8H4KAT0</accession>
<dbReference type="InterPro" id="IPR011025">
    <property type="entry name" value="GproteinA_insert"/>
</dbReference>
<organism evidence="7 8">
    <name type="scientific">Fusarium austroafricanum</name>
    <dbReference type="NCBI Taxonomy" id="2364996"/>
    <lineage>
        <taxon>Eukaryota</taxon>
        <taxon>Fungi</taxon>
        <taxon>Dikarya</taxon>
        <taxon>Ascomycota</taxon>
        <taxon>Pezizomycotina</taxon>
        <taxon>Sordariomycetes</taxon>
        <taxon>Hypocreomycetidae</taxon>
        <taxon>Hypocreales</taxon>
        <taxon>Nectriaceae</taxon>
        <taxon>Fusarium</taxon>
        <taxon>Fusarium concolor species complex</taxon>
    </lineage>
</organism>
<dbReference type="InterPro" id="IPR027417">
    <property type="entry name" value="P-loop_NTPase"/>
</dbReference>
<keyword evidence="4" id="KW-0807">Transducer</keyword>
<dbReference type="Gene3D" id="3.40.50.300">
    <property type="entry name" value="P-loop containing nucleotide triphosphate hydrolases"/>
    <property type="match status" value="1"/>
</dbReference>
<keyword evidence="8" id="KW-1185">Reference proteome</keyword>
<dbReference type="OrthoDB" id="5817230at2759"/>
<dbReference type="Gene3D" id="1.10.400.10">
    <property type="entry name" value="GI Alpha 1, domain 2-like"/>
    <property type="match status" value="1"/>
</dbReference>
<feature type="binding site" evidence="5">
    <location>
        <position position="126"/>
    </location>
    <ligand>
        <name>Mg(2+)</name>
        <dbReference type="ChEBI" id="CHEBI:18420"/>
    </ligand>
</feature>
<keyword evidence="1 5" id="KW-0479">Metal-binding</keyword>
<proteinExistence type="predicted"/>
<gene>
    <name evidence="7" type="ORF">F53441_8683</name>
</gene>
<dbReference type="GO" id="GO:0003924">
    <property type="term" value="F:GTPase activity"/>
    <property type="evidence" value="ECO:0007669"/>
    <property type="project" value="InterPro"/>
</dbReference>
<dbReference type="GO" id="GO:0046872">
    <property type="term" value="F:metal ion binding"/>
    <property type="evidence" value="ECO:0007669"/>
    <property type="project" value="UniProtKB-KW"/>
</dbReference>
<dbReference type="SMART" id="SM00275">
    <property type="entry name" value="G_alpha"/>
    <property type="match status" value="1"/>
</dbReference>
<feature type="region of interest" description="Disordered" evidence="6">
    <location>
        <begin position="1"/>
        <end position="37"/>
    </location>
</feature>
<dbReference type="AlphaFoldDB" id="A0A8H4KAT0"/>
<name>A0A8H4KAT0_9HYPO</name>
<protein>
    <submittedName>
        <fullName evidence="7">Putative G protein alpha chain</fullName>
    </submittedName>
</protein>
<dbReference type="GO" id="GO:0005737">
    <property type="term" value="C:cytoplasm"/>
    <property type="evidence" value="ECO:0007669"/>
    <property type="project" value="TreeGrafter"/>
</dbReference>
<sequence>MNREKGDYYTNTNTSDIDEDSPKSLKPIISQGAGSRRTRAESSHARWWHWWEGLHLGPRSRFSKSMICPYPEPPKSEEGGGFPLLPSYPAEAEARTRVIDRYLAAESQRRKRQLKVILFGHEHDTSLFLKQTRLLELPLSDDERAHVRVEVRRFVASICRECLLIVEACTGHPEWIYVHPVLGRVKEFVSRKDTDTQDEETVQSMVGLYCDDALRLALKQFGYNLENIERRFLNGRFPHILTCPCTANGDLSKLLRRIFAPQYAPTDHDWFHFDRRRLEPMAQEALIHRGSHTLRFLQPTNMSTQRRKWIHILVNDADCVLFISDLAIYDQNLLEEETMNRLHEDFMLFDSLVNSRLFTQTPFFVILSNVSAFRNKLPQSPLSKWFPQFKGGSDGDEAVEFINDRFQELAKANQDVYIHVADIHSAESVTTAIEAMENTSLSKVLKELSTAPVEGEY</sequence>
<dbReference type="Pfam" id="PF00503">
    <property type="entry name" value="G-alpha"/>
    <property type="match status" value="1"/>
</dbReference>